<dbReference type="InterPro" id="IPR036259">
    <property type="entry name" value="MFS_trans_sf"/>
</dbReference>
<evidence type="ECO:0000313" key="7">
    <source>
        <dbReference type="EMBL" id="KAK7503164.1"/>
    </source>
</evidence>
<dbReference type="Proteomes" id="UP001519460">
    <property type="component" value="Unassembled WGS sequence"/>
</dbReference>
<feature type="transmembrane region" description="Helical" evidence="5">
    <location>
        <begin position="139"/>
        <end position="158"/>
    </location>
</feature>
<gene>
    <name evidence="7" type="ORF">BaRGS_00005429</name>
</gene>
<feature type="transmembrane region" description="Helical" evidence="5">
    <location>
        <begin position="241"/>
        <end position="259"/>
    </location>
</feature>
<dbReference type="Gene3D" id="1.20.1250.20">
    <property type="entry name" value="MFS general substrate transporter like domains"/>
    <property type="match status" value="1"/>
</dbReference>
<proteinExistence type="predicted"/>
<accession>A0ABD0LU68</accession>
<keyword evidence="3 5" id="KW-1133">Transmembrane helix</keyword>
<protein>
    <recommendedName>
        <fullName evidence="6">Major facilitator superfamily (MFS) profile domain-containing protein</fullName>
    </recommendedName>
</protein>
<feature type="transmembrane region" description="Helical" evidence="5">
    <location>
        <begin position="409"/>
        <end position="432"/>
    </location>
</feature>
<sequence length="493" mass="54036">MEDINSLLGDWGRFQKRLFVLLALPVALMGFQTMMVIIIFAVPDHRCQLQQLENDTFDIRSGYHRALVDSAIPLTTKDGVETYDQCHVYADSNGTHGNRSSDLIGCSSWVFDHSDFESTVMTQFNLVCDKKDFRAHFNMINMAGVFVGSPLVGFLCDWMGRKPSYFVCLLILTVVGTISAFPPSVPVFLVYRFLSGVANIALEVVGPSKRTFASSLLAVVWLVGPFLVAGLSYVVKDWWKIQIISSAPLVLSFATWWLIPESPRWLLSEGRIVQGVGVIRKIARVNKIALPPVLGSLEESDEQPKAKEGASKLLKYPNLVVRTLIIFFNWAVVTMAYYGLSLNVSNLVGNVRVNFMLSNTVELVGYVAAWILLDRVGRKRLHCGFMLLAGSAMLATIPTVIFGGTELQWLTTALAMVGKLGVSASFSVIYLMSAELYPTVIRNFGMGCSSTVARVGSAVSPYIADLGLYIEGSFGRALPLIVFGGLAVTAGLL</sequence>
<feature type="transmembrane region" description="Helical" evidence="5">
    <location>
        <begin position="385"/>
        <end position="403"/>
    </location>
</feature>
<organism evidence="7 8">
    <name type="scientific">Batillaria attramentaria</name>
    <dbReference type="NCBI Taxonomy" id="370345"/>
    <lineage>
        <taxon>Eukaryota</taxon>
        <taxon>Metazoa</taxon>
        <taxon>Spiralia</taxon>
        <taxon>Lophotrochozoa</taxon>
        <taxon>Mollusca</taxon>
        <taxon>Gastropoda</taxon>
        <taxon>Caenogastropoda</taxon>
        <taxon>Sorbeoconcha</taxon>
        <taxon>Cerithioidea</taxon>
        <taxon>Batillariidae</taxon>
        <taxon>Batillaria</taxon>
    </lineage>
</organism>
<feature type="transmembrane region" description="Helical" evidence="5">
    <location>
        <begin position="212"/>
        <end position="235"/>
    </location>
</feature>
<dbReference type="Pfam" id="PF00083">
    <property type="entry name" value="Sugar_tr"/>
    <property type="match status" value="1"/>
</dbReference>
<keyword evidence="4 5" id="KW-0472">Membrane</keyword>
<name>A0ABD0LU68_9CAEN</name>
<evidence type="ECO:0000256" key="5">
    <source>
        <dbReference type="SAM" id="Phobius"/>
    </source>
</evidence>
<feature type="transmembrane region" description="Helical" evidence="5">
    <location>
        <begin position="165"/>
        <end position="182"/>
    </location>
</feature>
<dbReference type="AlphaFoldDB" id="A0ABD0LU68"/>
<evidence type="ECO:0000256" key="3">
    <source>
        <dbReference type="ARBA" id="ARBA00022989"/>
    </source>
</evidence>
<dbReference type="GO" id="GO:0016020">
    <property type="term" value="C:membrane"/>
    <property type="evidence" value="ECO:0007669"/>
    <property type="project" value="UniProtKB-SubCell"/>
</dbReference>
<dbReference type="CDD" id="cd17317">
    <property type="entry name" value="MFS_SLC22"/>
    <property type="match status" value="1"/>
</dbReference>
<keyword evidence="8" id="KW-1185">Reference proteome</keyword>
<evidence type="ECO:0000256" key="2">
    <source>
        <dbReference type="ARBA" id="ARBA00022692"/>
    </source>
</evidence>
<feature type="transmembrane region" description="Helical" evidence="5">
    <location>
        <begin position="352"/>
        <end position="373"/>
    </location>
</feature>
<reference evidence="7 8" key="1">
    <citation type="journal article" date="2023" name="Sci. Data">
        <title>Genome assembly of the Korean intertidal mud-creeper Batillaria attramentaria.</title>
        <authorList>
            <person name="Patra A.K."/>
            <person name="Ho P.T."/>
            <person name="Jun S."/>
            <person name="Lee S.J."/>
            <person name="Kim Y."/>
            <person name="Won Y.J."/>
        </authorList>
    </citation>
    <scope>NUCLEOTIDE SEQUENCE [LARGE SCALE GENOMIC DNA]</scope>
    <source>
        <strain evidence="7">Wonlab-2016</strain>
    </source>
</reference>
<feature type="non-terminal residue" evidence="7">
    <location>
        <position position="493"/>
    </location>
</feature>
<keyword evidence="2 5" id="KW-0812">Transmembrane</keyword>
<comment type="caution">
    <text evidence="7">The sequence shown here is derived from an EMBL/GenBank/DDBJ whole genome shotgun (WGS) entry which is preliminary data.</text>
</comment>
<evidence type="ECO:0000259" key="6">
    <source>
        <dbReference type="PROSITE" id="PS50850"/>
    </source>
</evidence>
<feature type="transmembrane region" description="Helical" evidence="5">
    <location>
        <begin position="18"/>
        <end position="42"/>
    </location>
</feature>
<dbReference type="PROSITE" id="PS50850">
    <property type="entry name" value="MFS"/>
    <property type="match status" value="1"/>
</dbReference>
<dbReference type="InterPro" id="IPR020846">
    <property type="entry name" value="MFS_dom"/>
</dbReference>
<dbReference type="InterPro" id="IPR005828">
    <property type="entry name" value="MFS_sugar_transport-like"/>
</dbReference>
<evidence type="ECO:0000256" key="4">
    <source>
        <dbReference type="ARBA" id="ARBA00023136"/>
    </source>
</evidence>
<evidence type="ECO:0000256" key="1">
    <source>
        <dbReference type="ARBA" id="ARBA00004141"/>
    </source>
</evidence>
<comment type="subcellular location">
    <subcellularLocation>
        <location evidence="1">Membrane</location>
        <topology evidence="1">Multi-pass membrane protein</topology>
    </subcellularLocation>
</comment>
<dbReference type="EMBL" id="JACVVK020000021">
    <property type="protein sequence ID" value="KAK7503164.1"/>
    <property type="molecule type" value="Genomic_DNA"/>
</dbReference>
<dbReference type="PANTHER" id="PTHR24064">
    <property type="entry name" value="SOLUTE CARRIER FAMILY 22 MEMBER"/>
    <property type="match status" value="1"/>
</dbReference>
<dbReference type="SUPFAM" id="SSF103473">
    <property type="entry name" value="MFS general substrate transporter"/>
    <property type="match status" value="1"/>
</dbReference>
<feature type="transmembrane region" description="Helical" evidence="5">
    <location>
        <begin position="319"/>
        <end position="340"/>
    </location>
</feature>
<feature type="domain" description="Major facilitator superfamily (MFS) profile" evidence="6">
    <location>
        <begin position="18"/>
        <end position="493"/>
    </location>
</feature>
<evidence type="ECO:0000313" key="8">
    <source>
        <dbReference type="Proteomes" id="UP001519460"/>
    </source>
</evidence>